<dbReference type="Proteomes" id="UP000290527">
    <property type="component" value="Unassembled WGS sequence"/>
</dbReference>
<dbReference type="EMBL" id="BFAX01000002">
    <property type="protein sequence ID" value="GBF36085.1"/>
    <property type="molecule type" value="Genomic_DNA"/>
</dbReference>
<name>A0A401HPH1_9EURY</name>
<reference evidence="1 2" key="1">
    <citation type="journal article" date="2019" name="Int. J. Syst. Evol. Microbiol.">
        <title>Methanofervidicoccus abyssi gen. nov., sp. nov., a hydrogenotrophic methanogen, isolated from a hydrothermal vent chimney in the Mid-Cayman Spreading Center, the Caribbean Sea.</title>
        <authorList>
            <person name="Sakai S."/>
            <person name="Takaki Y."/>
            <person name="Miyazaki M."/>
            <person name="Ogawara M."/>
            <person name="Yanagawa K."/>
            <person name="Miyazaki J."/>
            <person name="Takai K."/>
        </authorList>
    </citation>
    <scope>NUCLEOTIDE SEQUENCE [LARGE SCALE GENOMIC DNA]</scope>
    <source>
        <strain evidence="1 2">HHB</strain>
    </source>
</reference>
<dbReference type="GO" id="GO:0097588">
    <property type="term" value="P:archaeal or bacterial-type flagellum-dependent cell motility"/>
    <property type="evidence" value="ECO:0007669"/>
    <property type="project" value="InterPro"/>
</dbReference>
<sequence length="151" mass="16403">MASNIFSEMILFVSVLIIAAAVTGILVTTTHEISLGINDKGDLLSSRLSQDFEIINDPENVPRDVSTGTILIYIKNTGKSPITFNKDVLTVMIDGDVVPIISTEVIGNETLEVLYPSMVGSINVSYNNTGYHVIKVITDSGIIRSLKVYIQ</sequence>
<dbReference type="GO" id="GO:0005198">
    <property type="term" value="F:structural molecule activity"/>
    <property type="evidence" value="ECO:0007669"/>
    <property type="project" value="InterPro"/>
</dbReference>
<proteinExistence type="predicted"/>
<gene>
    <name evidence="1" type="ORF">MHHB_P0310</name>
</gene>
<dbReference type="PANTHER" id="PTHR42200">
    <property type="entry name" value="ARCHAEAL FLAGELLA-RELATED PROTEIN F-RELATED"/>
    <property type="match status" value="1"/>
</dbReference>
<dbReference type="Pfam" id="PF01917">
    <property type="entry name" value="Flagellin_arch-type"/>
    <property type="match status" value="1"/>
</dbReference>
<evidence type="ECO:0000313" key="1">
    <source>
        <dbReference type="EMBL" id="GBF36085.1"/>
    </source>
</evidence>
<keyword evidence="1" id="KW-0969">Cilium</keyword>
<dbReference type="InterPro" id="IPR002774">
    <property type="entry name" value="Flagellin_arc-type"/>
</dbReference>
<dbReference type="AlphaFoldDB" id="A0A401HPH1"/>
<accession>A0A401HPH1</accession>
<comment type="caution">
    <text evidence="1">The sequence shown here is derived from an EMBL/GenBank/DDBJ whole genome shotgun (WGS) entry which is preliminary data.</text>
</comment>
<organism evidence="1 2">
    <name type="scientific">Methanofervidicoccus abyssi</name>
    <dbReference type="NCBI Taxonomy" id="2082189"/>
    <lineage>
        <taxon>Archaea</taxon>
        <taxon>Methanobacteriati</taxon>
        <taxon>Methanobacteriota</taxon>
        <taxon>Methanomada group</taxon>
        <taxon>Methanococci</taxon>
        <taxon>Methanococcales</taxon>
        <taxon>Methanofervidicoccus</taxon>
    </lineage>
</organism>
<dbReference type="OrthoDB" id="183655at2157"/>
<protein>
    <submittedName>
        <fullName evidence="1">Archaeal flagellar protein FlaG</fullName>
    </submittedName>
</protein>
<keyword evidence="1" id="KW-0966">Cell projection</keyword>
<keyword evidence="1" id="KW-0282">Flagellum</keyword>
<dbReference type="PANTHER" id="PTHR42200:SF1">
    <property type="entry name" value="FLAGELLA-RELATED PROTEIN G-RELATED"/>
    <property type="match status" value="1"/>
</dbReference>
<evidence type="ECO:0000313" key="2">
    <source>
        <dbReference type="Proteomes" id="UP000290527"/>
    </source>
</evidence>
<dbReference type="RefSeq" id="WP_131006878.1">
    <property type="nucleotide sequence ID" value="NZ_BFAX01000002.1"/>
</dbReference>
<keyword evidence="2" id="KW-1185">Reference proteome</keyword>